<accession>A0A1T5F8J0</accession>
<reference evidence="2" key="1">
    <citation type="submission" date="2017-02" db="EMBL/GenBank/DDBJ databases">
        <authorList>
            <person name="Varghese N."/>
            <person name="Submissions S."/>
        </authorList>
    </citation>
    <scope>NUCLEOTIDE SEQUENCE [LARGE SCALE GENOMIC DNA]</scope>
    <source>
        <strain evidence="2">DSM 22385</strain>
    </source>
</reference>
<evidence type="ECO:0000313" key="2">
    <source>
        <dbReference type="Proteomes" id="UP000189981"/>
    </source>
</evidence>
<name>A0A1T5F8J0_9SPHI</name>
<organism evidence="1 2">
    <name type="scientific">Daejeonella lutea</name>
    <dbReference type="NCBI Taxonomy" id="572036"/>
    <lineage>
        <taxon>Bacteria</taxon>
        <taxon>Pseudomonadati</taxon>
        <taxon>Bacteroidota</taxon>
        <taxon>Sphingobacteriia</taxon>
        <taxon>Sphingobacteriales</taxon>
        <taxon>Sphingobacteriaceae</taxon>
        <taxon>Daejeonella</taxon>
    </lineage>
</organism>
<evidence type="ECO:0000313" key="1">
    <source>
        <dbReference type="EMBL" id="SKB92485.1"/>
    </source>
</evidence>
<proteinExistence type="predicted"/>
<dbReference type="Proteomes" id="UP000189981">
    <property type="component" value="Unassembled WGS sequence"/>
</dbReference>
<keyword evidence="2" id="KW-1185">Reference proteome</keyword>
<gene>
    <name evidence="1" type="ORF">SAMN05661099_3522</name>
</gene>
<dbReference type="AlphaFoldDB" id="A0A1T5F8J0"/>
<sequence>MQNLVLTKRANWTNRVKLQYQKGALTASANIWDRNRIFDNPGYFAGGVYVGYSGLKLASNMNLVLTFSQIKVFSADTPRKSGMMFSAGVGF</sequence>
<protein>
    <submittedName>
        <fullName evidence="1">Uncharacterized protein</fullName>
    </submittedName>
</protein>
<dbReference type="EMBL" id="FUYR01000006">
    <property type="protein sequence ID" value="SKB92485.1"/>
    <property type="molecule type" value="Genomic_DNA"/>
</dbReference>
<dbReference type="RefSeq" id="WP_079704018.1">
    <property type="nucleotide sequence ID" value="NZ_FUYR01000006.1"/>
</dbReference>